<reference evidence="10" key="1">
    <citation type="submission" date="2017-09" db="EMBL/GenBank/DDBJ databases">
        <title>Depth-based differentiation of microbial function through sediment-hosted aquifers and enrichment of novel symbionts in the deep terrestrial subsurface.</title>
        <authorList>
            <person name="Probst A.J."/>
            <person name="Ladd B."/>
            <person name="Jarett J.K."/>
            <person name="Geller-Mcgrath D.E."/>
            <person name="Sieber C.M.K."/>
            <person name="Emerson J.B."/>
            <person name="Anantharaman K."/>
            <person name="Thomas B.C."/>
            <person name="Malmstrom R."/>
            <person name="Stieglmeier M."/>
            <person name="Klingl A."/>
            <person name="Woyke T."/>
            <person name="Ryan C.M."/>
            <person name="Banfield J.F."/>
        </authorList>
    </citation>
    <scope>NUCLEOTIDE SEQUENCE [LARGE SCALE GENOMIC DNA]</scope>
</reference>
<dbReference type="GO" id="GO:0016020">
    <property type="term" value="C:membrane"/>
    <property type="evidence" value="ECO:0007669"/>
    <property type="project" value="UniProtKB-SubCell"/>
</dbReference>
<accession>A0A2H0TR08</accession>
<dbReference type="EMBL" id="PFCB01000016">
    <property type="protein sequence ID" value="PIR74574.1"/>
    <property type="molecule type" value="Genomic_DNA"/>
</dbReference>
<dbReference type="InterPro" id="IPR050321">
    <property type="entry name" value="Glycosyltr_2/OpgH_subfam"/>
</dbReference>
<dbReference type="InterPro" id="IPR003919">
    <property type="entry name" value="Cell_synth_A"/>
</dbReference>
<gene>
    <name evidence="9" type="ORF">COU35_01705</name>
</gene>
<sequence>MKTSPMHREKIVLLFSFLTIGAIGVYSIFRVWTVAFTLHALADYSTFQRVVNTVFIIVFWISEMFLVFHSLGYFFTLLVSTFGYRRPYVEYALKDEAAVTILIAAHDEPIKILRKTIIACKYVDYYNYKVVLLDSCTTEESCSQTTELAKDMGIEHFHVPQPRHGAKAGAINEYLAHATTPYIIILDADYRPSRNFVKLLVPQMEDHPDVAFIQTPQFYGNLSNSLISRAAQLQQSIFYEFICEGKSVNGGMFMCGTNLIVRTEALRAVGGFDENSITEDFSTSLTLIKNGWEGRYYDYTTAFGDGPLNMQQFFSQQYRWARGTLGVFMHNLIPILSPFSSLRFRQRYEYFLSGTYYFIGIVWMLFILFPVFYIFFKVPAYFADPFLYVLSYGPYFVFSFALFIHSIVSRRYHFLDWLKSQSLVLITVPVYFRGSVDALLNRKADFTTTQKDVEIDTVDWMRILPQYSLILLVIASVLWGMMDLLLNGFEPSLAINVFWSAYHAFLLTYFLILLYAKGINRKS</sequence>
<dbReference type="GO" id="GO:0035438">
    <property type="term" value="F:cyclic-di-GMP binding"/>
    <property type="evidence" value="ECO:0007669"/>
    <property type="project" value="InterPro"/>
</dbReference>
<evidence type="ECO:0000256" key="3">
    <source>
        <dbReference type="ARBA" id="ARBA00022679"/>
    </source>
</evidence>
<comment type="caution">
    <text evidence="9">The sequence shown here is derived from an EMBL/GenBank/DDBJ whole genome shotgun (WGS) entry which is preliminary data.</text>
</comment>
<keyword evidence="4 7" id="KW-0812">Transmembrane</keyword>
<dbReference type="InterPro" id="IPR001173">
    <property type="entry name" value="Glyco_trans_2-like"/>
</dbReference>
<feature type="transmembrane region" description="Helical" evidence="7">
    <location>
        <begin position="495"/>
        <end position="516"/>
    </location>
</feature>
<feature type="transmembrane region" description="Helical" evidence="7">
    <location>
        <begin position="53"/>
        <end position="79"/>
    </location>
</feature>
<protein>
    <recommendedName>
        <fullName evidence="8">Glycosyltransferase 2-like domain-containing protein</fullName>
    </recommendedName>
</protein>
<dbReference type="PANTHER" id="PTHR43867:SF2">
    <property type="entry name" value="CELLULOSE SYNTHASE CATALYTIC SUBUNIT A [UDP-FORMING]"/>
    <property type="match status" value="1"/>
</dbReference>
<feature type="transmembrane region" description="Helical" evidence="7">
    <location>
        <begin position="387"/>
        <end position="408"/>
    </location>
</feature>
<dbReference type="GO" id="GO:0016759">
    <property type="term" value="F:cellulose synthase activity"/>
    <property type="evidence" value="ECO:0007669"/>
    <property type="project" value="InterPro"/>
</dbReference>
<keyword evidence="6 7" id="KW-0472">Membrane</keyword>
<dbReference type="InterPro" id="IPR029044">
    <property type="entry name" value="Nucleotide-diphossugar_trans"/>
</dbReference>
<feature type="transmembrane region" description="Helical" evidence="7">
    <location>
        <begin position="469"/>
        <end position="489"/>
    </location>
</feature>
<organism evidence="9 10">
    <name type="scientific">Candidatus Magasanikbacteria bacterium CG10_big_fil_rev_8_21_14_0_10_47_10</name>
    <dbReference type="NCBI Taxonomy" id="1974652"/>
    <lineage>
        <taxon>Bacteria</taxon>
        <taxon>Candidatus Magasanikiibacteriota</taxon>
    </lineage>
</organism>
<keyword evidence="2" id="KW-0328">Glycosyltransferase</keyword>
<keyword evidence="3" id="KW-0808">Transferase</keyword>
<evidence type="ECO:0000256" key="4">
    <source>
        <dbReference type="ARBA" id="ARBA00022692"/>
    </source>
</evidence>
<evidence type="ECO:0000256" key="5">
    <source>
        <dbReference type="ARBA" id="ARBA00022989"/>
    </source>
</evidence>
<evidence type="ECO:0000256" key="7">
    <source>
        <dbReference type="SAM" id="Phobius"/>
    </source>
</evidence>
<dbReference type="Gene3D" id="3.90.550.10">
    <property type="entry name" value="Spore Coat Polysaccharide Biosynthesis Protein SpsA, Chain A"/>
    <property type="match status" value="1"/>
</dbReference>
<comment type="subcellular location">
    <subcellularLocation>
        <location evidence="1">Membrane</location>
        <topology evidence="1">Multi-pass membrane protein</topology>
    </subcellularLocation>
</comment>
<evidence type="ECO:0000313" key="10">
    <source>
        <dbReference type="Proteomes" id="UP000230154"/>
    </source>
</evidence>
<dbReference type="PRINTS" id="PR01439">
    <property type="entry name" value="CELLSNTHASEA"/>
</dbReference>
<proteinExistence type="predicted"/>
<dbReference type="GO" id="GO:0006011">
    <property type="term" value="P:UDP-alpha-D-glucose metabolic process"/>
    <property type="evidence" value="ECO:0007669"/>
    <property type="project" value="InterPro"/>
</dbReference>
<evidence type="ECO:0000313" key="9">
    <source>
        <dbReference type="EMBL" id="PIR74574.1"/>
    </source>
</evidence>
<dbReference type="AlphaFoldDB" id="A0A2H0TR08"/>
<evidence type="ECO:0000259" key="8">
    <source>
        <dbReference type="Pfam" id="PF13632"/>
    </source>
</evidence>
<evidence type="ECO:0000256" key="6">
    <source>
        <dbReference type="ARBA" id="ARBA00023136"/>
    </source>
</evidence>
<feature type="domain" description="Glycosyltransferase 2-like" evidence="8">
    <location>
        <begin position="182"/>
        <end position="390"/>
    </location>
</feature>
<evidence type="ECO:0000256" key="2">
    <source>
        <dbReference type="ARBA" id="ARBA00022676"/>
    </source>
</evidence>
<name>A0A2H0TR08_9BACT</name>
<dbReference type="SUPFAM" id="SSF53448">
    <property type="entry name" value="Nucleotide-diphospho-sugar transferases"/>
    <property type="match status" value="1"/>
</dbReference>
<keyword evidence="5 7" id="KW-1133">Transmembrane helix</keyword>
<dbReference type="PANTHER" id="PTHR43867">
    <property type="entry name" value="CELLULOSE SYNTHASE CATALYTIC SUBUNIT A [UDP-FORMING]"/>
    <property type="match status" value="1"/>
</dbReference>
<dbReference type="Pfam" id="PF13632">
    <property type="entry name" value="Glyco_trans_2_3"/>
    <property type="match status" value="1"/>
</dbReference>
<dbReference type="Proteomes" id="UP000230154">
    <property type="component" value="Unassembled WGS sequence"/>
</dbReference>
<feature type="transmembrane region" description="Helical" evidence="7">
    <location>
        <begin position="350"/>
        <end position="375"/>
    </location>
</feature>
<evidence type="ECO:0000256" key="1">
    <source>
        <dbReference type="ARBA" id="ARBA00004141"/>
    </source>
</evidence>
<feature type="transmembrane region" description="Helical" evidence="7">
    <location>
        <begin position="12"/>
        <end position="33"/>
    </location>
</feature>